<proteinExistence type="predicted"/>
<protein>
    <submittedName>
        <fullName evidence="1">HTH domain protein</fullName>
    </submittedName>
</protein>
<organism evidence="1 2">
    <name type="scientific">Xanthomonas phage KPhi1</name>
    <dbReference type="NCBI Taxonomy" id="1927017"/>
    <lineage>
        <taxon>Viruses</taxon>
        <taxon>Duplodnaviria</taxon>
        <taxon>Heunggongvirae</taxon>
        <taxon>Uroviricota</taxon>
        <taxon>Caudoviricetes</taxon>
        <taxon>Kantovirinae</taxon>
        <taxon>Beograduvirus</taxon>
        <taxon>Beograduvirus KPhi1</taxon>
    </lineage>
</organism>
<accession>A0A3G1GLE7</accession>
<sequence>MSARIIDGEAFTIEQIAERLGVVNATVRNRLAQAKKPYTWDALQSRCRKSRKPAKQWRTGEDRLARAAYLIGGAQLVHKLLPNRSIRSIAGRANEFEWELWTRFKPGSEASKAVEMAMDHPITSTDLAAEIDRSSTHAAAVIGNLFRRGVLERKPYCGGTMYIYSISQRYRDAYNETQVP</sequence>
<name>A0A3G1GLE7_9CAUD</name>
<evidence type="ECO:0000313" key="2">
    <source>
        <dbReference type="Proteomes" id="UP000272247"/>
    </source>
</evidence>
<reference evidence="1 2" key="1">
    <citation type="submission" date="2016-11" db="EMBL/GenBank/DDBJ databases">
        <authorList>
            <person name="Gasic K."/>
        </authorList>
    </citation>
    <scope>NUCLEOTIDE SEQUENCE [LARGE SCALE GENOMIC DNA]</scope>
</reference>
<keyword evidence="2" id="KW-1185">Reference proteome</keyword>
<dbReference type="InterPro" id="IPR036390">
    <property type="entry name" value="WH_DNA-bd_sf"/>
</dbReference>
<gene>
    <name evidence="1" type="ORF">K1pha_38</name>
</gene>
<dbReference type="EMBL" id="KY210139">
    <property type="protein sequence ID" value="APQ41917.1"/>
    <property type="molecule type" value="Genomic_DNA"/>
</dbReference>
<dbReference type="Proteomes" id="UP000272247">
    <property type="component" value="Segment"/>
</dbReference>
<dbReference type="SUPFAM" id="SSF46785">
    <property type="entry name" value="Winged helix' DNA-binding domain"/>
    <property type="match status" value="1"/>
</dbReference>
<evidence type="ECO:0000313" key="1">
    <source>
        <dbReference type="EMBL" id="APQ41917.1"/>
    </source>
</evidence>